<dbReference type="AlphaFoldDB" id="A0A0V1CPB1"/>
<evidence type="ECO:0000256" key="1">
    <source>
        <dbReference type="SAM" id="Phobius"/>
    </source>
</evidence>
<protein>
    <submittedName>
        <fullName evidence="2">Uncharacterized protein</fullName>
    </submittedName>
</protein>
<keyword evidence="1" id="KW-1133">Transmembrane helix</keyword>
<reference evidence="2 3" key="1">
    <citation type="submission" date="2015-01" db="EMBL/GenBank/DDBJ databases">
        <title>Evolution of Trichinella species and genotypes.</title>
        <authorList>
            <person name="Korhonen P.K."/>
            <person name="Edoardo P."/>
            <person name="Giuseppe L.R."/>
            <person name="Gasser R.B."/>
        </authorList>
    </citation>
    <scope>NUCLEOTIDE SEQUENCE [LARGE SCALE GENOMIC DNA]</scope>
    <source>
        <strain evidence="2">ISS120</strain>
    </source>
</reference>
<dbReference type="Proteomes" id="UP000054653">
    <property type="component" value="Unassembled WGS sequence"/>
</dbReference>
<gene>
    <name evidence="2" type="ORF">T03_4437</name>
</gene>
<dbReference type="EMBL" id="JYDI01000133">
    <property type="protein sequence ID" value="KRY51129.1"/>
    <property type="molecule type" value="Genomic_DNA"/>
</dbReference>
<keyword evidence="3" id="KW-1185">Reference proteome</keyword>
<keyword evidence="1" id="KW-0812">Transmembrane</keyword>
<accession>A0A0V1CPB1</accession>
<comment type="caution">
    <text evidence="2">The sequence shown here is derived from an EMBL/GenBank/DDBJ whole genome shotgun (WGS) entry which is preliminary data.</text>
</comment>
<evidence type="ECO:0000313" key="3">
    <source>
        <dbReference type="Proteomes" id="UP000054653"/>
    </source>
</evidence>
<keyword evidence="1" id="KW-0472">Membrane</keyword>
<name>A0A0V1CPB1_TRIBR</name>
<sequence>MRLYFDITLFVKQMIPMTWLSHNKETIKLLKKRLLCIYAVAVKVIFSPFAYLIFLYLNGNNSA</sequence>
<proteinExistence type="predicted"/>
<evidence type="ECO:0000313" key="2">
    <source>
        <dbReference type="EMBL" id="KRY51129.1"/>
    </source>
</evidence>
<feature type="transmembrane region" description="Helical" evidence="1">
    <location>
        <begin position="34"/>
        <end position="57"/>
    </location>
</feature>
<organism evidence="2 3">
    <name type="scientific">Trichinella britovi</name>
    <name type="common">Parasitic roundworm</name>
    <dbReference type="NCBI Taxonomy" id="45882"/>
    <lineage>
        <taxon>Eukaryota</taxon>
        <taxon>Metazoa</taxon>
        <taxon>Ecdysozoa</taxon>
        <taxon>Nematoda</taxon>
        <taxon>Enoplea</taxon>
        <taxon>Dorylaimia</taxon>
        <taxon>Trichinellida</taxon>
        <taxon>Trichinellidae</taxon>
        <taxon>Trichinella</taxon>
    </lineage>
</organism>